<dbReference type="OrthoDB" id="2607275at2"/>
<comment type="caution">
    <text evidence="2">The sequence shown here is derived from an EMBL/GenBank/DDBJ whole genome shotgun (WGS) entry which is preliminary data.</text>
</comment>
<gene>
    <name evidence="2" type="ORF">EHV15_04665</name>
</gene>
<sequence>MKRKLLSVLFAATLTLTMSQSAFAVSGQYDTEEAALNVQTDNFHFGSYLDKNDVDWFKVKNTSSYRDMSVVATLKSQQYINYDIVAYFPDGDVLWAEDNGQGEEDIVGIGGLAPGEVMYLKVVGHDGAWGSNAKGLGYTLNIQKEFLN</sequence>
<keyword evidence="1" id="KW-0732">Signal</keyword>
<dbReference type="EMBL" id="RRCN01000001">
    <property type="protein sequence ID" value="RRJ62318.1"/>
    <property type="molecule type" value="Genomic_DNA"/>
</dbReference>
<organism evidence="2 3">
    <name type="scientific">Paenibacillus oralis</name>
    <dbReference type="NCBI Taxonomy" id="2490856"/>
    <lineage>
        <taxon>Bacteria</taxon>
        <taxon>Bacillati</taxon>
        <taxon>Bacillota</taxon>
        <taxon>Bacilli</taxon>
        <taxon>Bacillales</taxon>
        <taxon>Paenibacillaceae</taxon>
        <taxon>Paenibacillus</taxon>
    </lineage>
</organism>
<dbReference type="Gene3D" id="2.60.120.380">
    <property type="match status" value="1"/>
</dbReference>
<dbReference type="Proteomes" id="UP000267017">
    <property type="component" value="Unassembled WGS sequence"/>
</dbReference>
<protein>
    <submittedName>
        <fullName evidence="2">Uncharacterized protein</fullName>
    </submittedName>
</protein>
<proteinExistence type="predicted"/>
<dbReference type="RefSeq" id="WP_128630208.1">
    <property type="nucleotide sequence ID" value="NZ_RRCN01000001.1"/>
</dbReference>
<evidence type="ECO:0000256" key="1">
    <source>
        <dbReference type="SAM" id="SignalP"/>
    </source>
</evidence>
<keyword evidence="3" id="KW-1185">Reference proteome</keyword>
<accession>A0A3P3TYG3</accession>
<evidence type="ECO:0000313" key="3">
    <source>
        <dbReference type="Proteomes" id="UP000267017"/>
    </source>
</evidence>
<dbReference type="AlphaFoldDB" id="A0A3P3TYG3"/>
<evidence type="ECO:0000313" key="2">
    <source>
        <dbReference type="EMBL" id="RRJ62318.1"/>
    </source>
</evidence>
<name>A0A3P3TYG3_9BACL</name>
<feature type="signal peptide" evidence="1">
    <location>
        <begin position="1"/>
        <end position="24"/>
    </location>
</feature>
<reference evidence="2 3" key="1">
    <citation type="submission" date="2018-11" db="EMBL/GenBank/DDBJ databases">
        <title>Genome sequencing of Paenibacillus sp. KCOM 3021 (= ChDC PVNT-B20).</title>
        <authorList>
            <person name="Kook J.-K."/>
            <person name="Park S.-N."/>
            <person name="Lim Y.K."/>
        </authorList>
    </citation>
    <scope>NUCLEOTIDE SEQUENCE [LARGE SCALE GENOMIC DNA]</scope>
    <source>
        <strain evidence="2 3">KCOM 3021</strain>
    </source>
</reference>
<feature type="chain" id="PRO_5018039800" evidence="1">
    <location>
        <begin position="25"/>
        <end position="148"/>
    </location>
</feature>